<keyword evidence="10" id="KW-1185">Reference proteome</keyword>
<comment type="subcellular location">
    <subcellularLocation>
        <location evidence="1">Membrane</location>
        <topology evidence="1">Multi-pass membrane protein</topology>
    </subcellularLocation>
</comment>
<evidence type="ECO:0000256" key="1">
    <source>
        <dbReference type="ARBA" id="ARBA00004141"/>
    </source>
</evidence>
<accession>A0A0G4IIW7</accession>
<dbReference type="OrthoDB" id="378564at2759"/>
<feature type="transmembrane region" description="Helical" evidence="7">
    <location>
        <begin position="386"/>
        <end position="403"/>
    </location>
</feature>
<evidence type="ECO:0000256" key="6">
    <source>
        <dbReference type="SAM" id="MobiDB-lite"/>
    </source>
</evidence>
<dbReference type="InterPro" id="IPR008429">
    <property type="entry name" value="CLPTM1"/>
</dbReference>
<feature type="transmembrane region" description="Helical" evidence="7">
    <location>
        <begin position="364"/>
        <end position="380"/>
    </location>
</feature>
<sequence length="607" mass="69310">MAQVIEAAGPAGGAAAPAADAQQRTTLMGTLTSAVRMVVIYSLISYFSRSMFGGGNVSRSPDGTVRPAHNNLWPAETPFRLTVHISERDHGPLSPDDILDTWRVPHALTYDWATDKVLSRHINLTLSEAVQHNASVYAHIQFQPETGAPAFTLTHRINVYRPRPKLNTKMNLVSGVFSDPGLDEARKSGIESVSTYKTLRDQDTSWQSVWRPLLHIRIVTDQTVFPNNAIPQQVRAAYTIDPKTNGYLPPVYLDYFWLLSDQCTVINDTVKEVPLEMQFSPISLLRWQLQSQMDASFKQQESFGSSAEEVEGVRRMLMETNPVLLVVTFLVSMLHMVFDVLAFKNDIQFWQQDNKSLEGLSIRTILINSFCQLIIFLYLLDNETSWMVLGSAGVGVLIEFWKVTKTLDIKVEKVEGRMFPHVTFNDKASYTETATAEHERVAIKYLSWVLYPLAVGYALYSLVYNEHKSTYSWILGSATSFVYMFGFILMCPQLYLNYKLKSVAHLPWRMLTYKALNTFIDDLFAFIIKMPMMHRLSCLRDDIVFFIYLYQRWIYRVDYTRTNEYGLKPSDSDDHKKTDGDKAEPAPAEPPKQKEVLHEGLTRRSKK</sequence>
<evidence type="ECO:0000313" key="10">
    <source>
        <dbReference type="Proteomes" id="UP000039324"/>
    </source>
</evidence>
<name>A0A0G4IIW7_PLABS</name>
<dbReference type="PANTHER" id="PTHR21347">
    <property type="entry name" value="CLEFT LIP AND PALATE ASSOCIATED TRANSMEMBRANE PROTEIN-RELATED"/>
    <property type="match status" value="1"/>
</dbReference>
<keyword evidence="4 7" id="KW-1133">Transmembrane helix</keyword>
<keyword evidence="5 7" id="KW-0472">Membrane</keyword>
<protein>
    <submittedName>
        <fullName evidence="8">Uncharacterized protein</fullName>
    </submittedName>
</protein>
<evidence type="ECO:0000256" key="4">
    <source>
        <dbReference type="ARBA" id="ARBA00022989"/>
    </source>
</evidence>
<dbReference type="PANTHER" id="PTHR21347:SF0">
    <property type="entry name" value="LIPID SCRAMBLASE CLPTM1L"/>
    <property type="match status" value="1"/>
</dbReference>
<comment type="similarity">
    <text evidence="2">Belongs to the CLPTM1 family.</text>
</comment>
<dbReference type="STRING" id="37360.A0A0G4IIW7"/>
<reference evidence="8 10" key="1">
    <citation type="submission" date="2015-02" db="EMBL/GenBank/DDBJ databases">
        <authorList>
            <person name="Chooi Y.-H."/>
        </authorList>
    </citation>
    <scope>NUCLEOTIDE SEQUENCE [LARGE SCALE GENOMIC DNA]</scope>
    <source>
        <strain evidence="8">E3</strain>
    </source>
</reference>
<evidence type="ECO:0000313" key="11">
    <source>
        <dbReference type="Proteomes" id="UP000290189"/>
    </source>
</evidence>
<dbReference type="Proteomes" id="UP000039324">
    <property type="component" value="Unassembled WGS sequence"/>
</dbReference>
<dbReference type="EMBL" id="OVEO01000005">
    <property type="protein sequence ID" value="SPQ96444.1"/>
    <property type="molecule type" value="Genomic_DNA"/>
</dbReference>
<proteinExistence type="inferred from homology"/>
<evidence type="ECO:0000256" key="3">
    <source>
        <dbReference type="ARBA" id="ARBA00022692"/>
    </source>
</evidence>
<evidence type="ECO:0000313" key="9">
    <source>
        <dbReference type="EMBL" id="SPQ96444.1"/>
    </source>
</evidence>
<evidence type="ECO:0000256" key="7">
    <source>
        <dbReference type="SAM" id="Phobius"/>
    </source>
</evidence>
<feature type="compositionally biased region" description="Basic and acidic residues" evidence="6">
    <location>
        <begin position="591"/>
        <end position="607"/>
    </location>
</feature>
<reference evidence="9 11" key="2">
    <citation type="submission" date="2018-03" db="EMBL/GenBank/DDBJ databases">
        <authorList>
            <person name="Fogelqvist J."/>
        </authorList>
    </citation>
    <scope>NUCLEOTIDE SEQUENCE [LARGE SCALE GENOMIC DNA]</scope>
</reference>
<dbReference type="Proteomes" id="UP000290189">
    <property type="component" value="Unassembled WGS sequence"/>
</dbReference>
<organism evidence="8 10">
    <name type="scientific">Plasmodiophora brassicae</name>
    <name type="common">Clubroot disease agent</name>
    <dbReference type="NCBI Taxonomy" id="37360"/>
    <lineage>
        <taxon>Eukaryota</taxon>
        <taxon>Sar</taxon>
        <taxon>Rhizaria</taxon>
        <taxon>Endomyxa</taxon>
        <taxon>Phytomyxea</taxon>
        <taxon>Plasmodiophorida</taxon>
        <taxon>Plasmodiophoridae</taxon>
        <taxon>Plasmodiophora</taxon>
    </lineage>
</organism>
<geneLocation type="mitochondrion" evidence="9"/>
<feature type="region of interest" description="Disordered" evidence="6">
    <location>
        <begin position="566"/>
        <end position="607"/>
    </location>
</feature>
<dbReference type="EMBL" id="CDSF01000013">
    <property type="protein sequence ID" value="CEO95104.1"/>
    <property type="molecule type" value="Genomic_DNA"/>
</dbReference>
<evidence type="ECO:0000256" key="5">
    <source>
        <dbReference type="ARBA" id="ARBA00023136"/>
    </source>
</evidence>
<feature type="compositionally biased region" description="Basic and acidic residues" evidence="6">
    <location>
        <begin position="570"/>
        <end position="584"/>
    </location>
</feature>
<keyword evidence="3 7" id="KW-0812">Transmembrane</keyword>
<dbReference type="AlphaFoldDB" id="A0A0G4IIW7"/>
<evidence type="ECO:0000256" key="2">
    <source>
        <dbReference type="ARBA" id="ARBA00009310"/>
    </source>
</evidence>
<feature type="transmembrane region" description="Helical" evidence="7">
    <location>
        <begin position="445"/>
        <end position="464"/>
    </location>
</feature>
<feature type="transmembrane region" description="Helical" evidence="7">
    <location>
        <begin position="470"/>
        <end position="491"/>
    </location>
</feature>
<keyword evidence="9" id="KW-0496">Mitochondrion</keyword>
<feature type="transmembrane region" description="Helical" evidence="7">
    <location>
        <begin position="323"/>
        <end position="343"/>
    </location>
</feature>
<dbReference type="GO" id="GO:0012505">
    <property type="term" value="C:endomembrane system"/>
    <property type="evidence" value="ECO:0007669"/>
    <property type="project" value="TreeGrafter"/>
</dbReference>
<gene>
    <name evidence="8" type="ORF">PBRA_003870</name>
    <name evidence="9" type="ORF">PLBR_LOCUS3659</name>
</gene>
<evidence type="ECO:0000313" key="8">
    <source>
        <dbReference type="EMBL" id="CEO95104.1"/>
    </source>
</evidence>
<dbReference type="Pfam" id="PF05602">
    <property type="entry name" value="CLPTM1"/>
    <property type="match status" value="1"/>
</dbReference>
<dbReference type="GO" id="GO:0016020">
    <property type="term" value="C:membrane"/>
    <property type="evidence" value="ECO:0007669"/>
    <property type="project" value="UniProtKB-SubCell"/>
</dbReference>